<evidence type="ECO:0000256" key="1">
    <source>
        <dbReference type="ARBA" id="ARBA00001947"/>
    </source>
</evidence>
<evidence type="ECO:0000313" key="10">
    <source>
        <dbReference type="EMBL" id="CAL4793341.1"/>
    </source>
</evidence>
<evidence type="ECO:0000259" key="8">
    <source>
        <dbReference type="Pfam" id="PF00675"/>
    </source>
</evidence>
<dbReference type="Proteomes" id="UP001152797">
    <property type="component" value="Unassembled WGS sequence"/>
</dbReference>
<evidence type="ECO:0000256" key="4">
    <source>
        <dbReference type="ARBA" id="ARBA00022723"/>
    </source>
</evidence>
<dbReference type="InterPro" id="IPR011249">
    <property type="entry name" value="Metalloenz_LuxS/M16"/>
</dbReference>
<evidence type="ECO:0000256" key="6">
    <source>
        <dbReference type="ARBA" id="ARBA00022833"/>
    </source>
</evidence>
<sequence length="207" mass="23445">QEYSFLQLDNGLKAIIGSDPKCDKAGAGLCVNVGMCHERKDLPGLAHFLEHMLFTGTAKYPKEGEYHEFMQQNGGESNAYTACYFTCYMFEVKPEVMGEALDRFARFFTEPSLTRDCTEREINAVDSEYQAGLTSPWWRYVGILNMSANPDHPFHVAVGNNKVLLEDPKEKGIDLYDEMKKFYESTYSANGMTPCPQSEGMGWLKQQ</sequence>
<dbReference type="InterPro" id="IPR050626">
    <property type="entry name" value="Peptidase_M16"/>
</dbReference>
<evidence type="ECO:0000313" key="11">
    <source>
        <dbReference type="Proteomes" id="UP001152797"/>
    </source>
</evidence>
<dbReference type="PROSITE" id="PS00143">
    <property type="entry name" value="INSULINASE"/>
    <property type="match status" value="1"/>
</dbReference>
<dbReference type="InterPro" id="IPR011765">
    <property type="entry name" value="Pept_M16_N"/>
</dbReference>
<accession>A0A9P1DAZ1</accession>
<dbReference type="Pfam" id="PF00675">
    <property type="entry name" value="Peptidase_M16"/>
    <property type="match status" value="1"/>
</dbReference>
<evidence type="ECO:0000256" key="7">
    <source>
        <dbReference type="ARBA" id="ARBA00023049"/>
    </source>
</evidence>
<dbReference type="EMBL" id="CAMXCT030003751">
    <property type="protein sequence ID" value="CAL4793341.1"/>
    <property type="molecule type" value="Genomic_DNA"/>
</dbReference>
<dbReference type="PANTHER" id="PTHR43690:SF18">
    <property type="entry name" value="INSULIN-DEGRADING ENZYME-RELATED"/>
    <property type="match status" value="1"/>
</dbReference>
<dbReference type="PANTHER" id="PTHR43690">
    <property type="entry name" value="NARDILYSIN"/>
    <property type="match status" value="1"/>
</dbReference>
<evidence type="ECO:0000256" key="2">
    <source>
        <dbReference type="ARBA" id="ARBA00007261"/>
    </source>
</evidence>
<comment type="cofactor">
    <cofactor evidence="1">
        <name>Zn(2+)</name>
        <dbReference type="ChEBI" id="CHEBI:29105"/>
    </cofactor>
</comment>
<dbReference type="OrthoDB" id="446660at2759"/>
<name>A0A9P1DAZ1_9DINO</name>
<feature type="non-terminal residue" evidence="9">
    <location>
        <position position="1"/>
    </location>
</feature>
<evidence type="ECO:0000313" key="9">
    <source>
        <dbReference type="EMBL" id="CAI4006029.1"/>
    </source>
</evidence>
<comment type="similarity">
    <text evidence="2">Belongs to the peptidase M16 family.</text>
</comment>
<dbReference type="AlphaFoldDB" id="A0A9P1DAZ1"/>
<keyword evidence="3" id="KW-0645">Protease</keyword>
<reference evidence="9" key="1">
    <citation type="submission" date="2022-10" db="EMBL/GenBank/DDBJ databases">
        <authorList>
            <person name="Chen Y."/>
            <person name="Dougan E. K."/>
            <person name="Chan C."/>
            <person name="Rhodes N."/>
            <person name="Thang M."/>
        </authorList>
    </citation>
    <scope>NUCLEOTIDE SEQUENCE</scope>
</reference>
<comment type="caution">
    <text evidence="9">The sequence shown here is derived from an EMBL/GenBank/DDBJ whole genome shotgun (WGS) entry which is preliminary data.</text>
</comment>
<dbReference type="FunFam" id="3.30.830.10:FF:000012">
    <property type="entry name" value="Protease 3"/>
    <property type="match status" value="1"/>
</dbReference>
<keyword evidence="6" id="KW-0862">Zinc</keyword>
<protein>
    <submittedName>
        <fullName evidence="10">Insulin-degrading enzyme</fullName>
    </submittedName>
</protein>
<keyword evidence="7" id="KW-0482">Metalloprotease</keyword>
<keyword evidence="11" id="KW-1185">Reference proteome</keyword>
<keyword evidence="5" id="KW-0378">Hydrolase</keyword>
<dbReference type="InterPro" id="IPR001431">
    <property type="entry name" value="Pept_M16_Zn_BS"/>
</dbReference>
<proteinExistence type="inferred from homology"/>
<dbReference type="GO" id="GO:0006508">
    <property type="term" value="P:proteolysis"/>
    <property type="evidence" value="ECO:0007669"/>
    <property type="project" value="UniProtKB-KW"/>
</dbReference>
<dbReference type="SUPFAM" id="SSF63411">
    <property type="entry name" value="LuxS/MPP-like metallohydrolase"/>
    <property type="match status" value="1"/>
</dbReference>
<evidence type="ECO:0000256" key="5">
    <source>
        <dbReference type="ARBA" id="ARBA00022801"/>
    </source>
</evidence>
<feature type="domain" description="Peptidase M16 N-terminal" evidence="8">
    <location>
        <begin position="16"/>
        <end position="131"/>
    </location>
</feature>
<gene>
    <name evidence="9" type="ORF">C1SCF055_LOCUS31709</name>
</gene>
<evidence type="ECO:0000256" key="3">
    <source>
        <dbReference type="ARBA" id="ARBA00022670"/>
    </source>
</evidence>
<organism evidence="9">
    <name type="scientific">Cladocopium goreaui</name>
    <dbReference type="NCBI Taxonomy" id="2562237"/>
    <lineage>
        <taxon>Eukaryota</taxon>
        <taxon>Sar</taxon>
        <taxon>Alveolata</taxon>
        <taxon>Dinophyceae</taxon>
        <taxon>Suessiales</taxon>
        <taxon>Symbiodiniaceae</taxon>
        <taxon>Cladocopium</taxon>
    </lineage>
</organism>
<dbReference type="EMBL" id="CAMXCT010003751">
    <property type="protein sequence ID" value="CAI4006029.1"/>
    <property type="molecule type" value="Genomic_DNA"/>
</dbReference>
<keyword evidence="4" id="KW-0479">Metal-binding</keyword>
<reference evidence="10 11" key="2">
    <citation type="submission" date="2024-05" db="EMBL/GenBank/DDBJ databases">
        <authorList>
            <person name="Chen Y."/>
            <person name="Shah S."/>
            <person name="Dougan E. K."/>
            <person name="Thang M."/>
            <person name="Chan C."/>
        </authorList>
    </citation>
    <scope>NUCLEOTIDE SEQUENCE [LARGE SCALE GENOMIC DNA]</scope>
</reference>
<dbReference type="GO" id="GO:0046872">
    <property type="term" value="F:metal ion binding"/>
    <property type="evidence" value="ECO:0007669"/>
    <property type="project" value="UniProtKB-KW"/>
</dbReference>
<dbReference type="GO" id="GO:0004222">
    <property type="term" value="F:metalloendopeptidase activity"/>
    <property type="evidence" value="ECO:0007669"/>
    <property type="project" value="InterPro"/>
</dbReference>
<dbReference type="EMBL" id="CAMXCT020003751">
    <property type="protein sequence ID" value="CAL1159404.1"/>
    <property type="molecule type" value="Genomic_DNA"/>
</dbReference>
<dbReference type="Gene3D" id="3.30.830.10">
    <property type="entry name" value="Metalloenzyme, LuxS/M16 peptidase-like"/>
    <property type="match status" value="1"/>
</dbReference>